<feature type="domain" description="Neprosin activation peptide" evidence="4">
    <location>
        <begin position="48"/>
        <end position="153"/>
    </location>
</feature>
<dbReference type="Pfam" id="PF14365">
    <property type="entry name" value="Neprosin_AP"/>
    <property type="match status" value="1"/>
</dbReference>
<evidence type="ECO:0000256" key="1">
    <source>
        <dbReference type="SAM" id="MobiDB-lite"/>
    </source>
</evidence>
<evidence type="ECO:0000256" key="2">
    <source>
        <dbReference type="SAM" id="SignalP"/>
    </source>
</evidence>
<feature type="region of interest" description="Disordered" evidence="1">
    <location>
        <begin position="130"/>
        <end position="169"/>
    </location>
</feature>
<dbReference type="CDD" id="cd06410">
    <property type="entry name" value="PB1_UP2"/>
    <property type="match status" value="1"/>
</dbReference>
<dbReference type="InterPro" id="IPR053198">
    <property type="entry name" value="Gynoecium_Dev_Regulator"/>
</dbReference>
<evidence type="ECO:0000313" key="5">
    <source>
        <dbReference type="EMBL" id="KAH0943250.1"/>
    </source>
</evidence>
<feature type="compositionally biased region" description="Basic residues" evidence="1">
    <location>
        <begin position="297"/>
        <end position="306"/>
    </location>
</feature>
<dbReference type="Pfam" id="PF00564">
    <property type="entry name" value="PB1"/>
    <property type="match status" value="1"/>
</dbReference>
<proteinExistence type="predicted"/>
<comment type="caution">
    <text evidence="5">The sequence shown here is derived from an EMBL/GenBank/DDBJ whole genome shotgun (WGS) entry which is preliminary data.</text>
</comment>
<evidence type="ECO:0008006" key="7">
    <source>
        <dbReference type="Google" id="ProtNLM"/>
    </source>
</evidence>
<dbReference type="EMBL" id="JAGKQM010000001">
    <property type="protein sequence ID" value="KAH0943250.1"/>
    <property type="molecule type" value="Genomic_DNA"/>
</dbReference>
<keyword evidence="2" id="KW-0732">Signal</keyword>
<keyword evidence="6" id="KW-1185">Reference proteome</keyword>
<evidence type="ECO:0000259" key="4">
    <source>
        <dbReference type="Pfam" id="PF14365"/>
    </source>
</evidence>
<evidence type="ECO:0000313" key="6">
    <source>
        <dbReference type="Proteomes" id="UP000824890"/>
    </source>
</evidence>
<organism evidence="5 6">
    <name type="scientific">Brassica napus</name>
    <name type="common">Rape</name>
    <dbReference type="NCBI Taxonomy" id="3708"/>
    <lineage>
        <taxon>Eukaryota</taxon>
        <taxon>Viridiplantae</taxon>
        <taxon>Streptophyta</taxon>
        <taxon>Embryophyta</taxon>
        <taxon>Tracheophyta</taxon>
        <taxon>Spermatophyta</taxon>
        <taxon>Magnoliopsida</taxon>
        <taxon>eudicotyledons</taxon>
        <taxon>Gunneridae</taxon>
        <taxon>Pentapetalae</taxon>
        <taxon>rosids</taxon>
        <taxon>malvids</taxon>
        <taxon>Brassicales</taxon>
        <taxon>Brassicaceae</taxon>
        <taxon>Brassiceae</taxon>
        <taxon>Brassica</taxon>
    </lineage>
</organism>
<dbReference type="Proteomes" id="UP000824890">
    <property type="component" value="Unassembled WGS sequence"/>
</dbReference>
<feature type="region of interest" description="Disordered" evidence="1">
    <location>
        <begin position="252"/>
        <end position="325"/>
    </location>
</feature>
<feature type="signal peptide" evidence="2">
    <location>
        <begin position="1"/>
        <end position="23"/>
    </location>
</feature>
<protein>
    <recommendedName>
        <fullName evidence="7">Neprosin activation peptide domain-containing protein</fullName>
    </recommendedName>
</protein>
<sequence length="442" mass="50564">MGMVGYTVALVVITVIASPCAYGKQLSDQQEIKVQRFLKRLNKPALKSIKSEDGDIIDCVPITKQPAFDHPLLKNIQMRPSFVPEGGSTFTKKEAKAITQVWHKNGVCPNNTVPIRRTKKEDILRAKSIESFGKKRHKSFGKGTHQSNPGEGHENQPKTLLTRSSNPHQYWEMPMNNRDAEASMTKLTTPVVAFENQSRGCQNNPMRPKTTEEKPSPQLSRSKAKLSTSHRRLEFKQWESLTNRNRAEHHYRLHTATRDSPPGKPQELTWLHRRRDEPPRRRRKPLILSTHHQQTHEHRKSKRKGNLHLVTRASRPTMGDLKLKHDLSPTLKSRLLLQTRSRPPRANSRECRNTVRTVAPRERKTGPQMYAILKLLCSFGGRILHGHGEGKLRYIGGETHIISIRKHVGLNELMHKTNALCNHPYTIKYQLPGEDFDALISV</sequence>
<feature type="compositionally biased region" description="Polar residues" evidence="1">
    <location>
        <begin position="195"/>
        <end position="205"/>
    </location>
</feature>
<dbReference type="PANTHER" id="PTHR31066">
    <property type="entry name" value="OS05G0427100 PROTEIN-RELATED"/>
    <property type="match status" value="1"/>
</dbReference>
<name>A0ABQ8ENI6_BRANA</name>
<accession>A0ABQ8ENI6</accession>
<feature type="chain" id="PRO_5047205620" description="Neprosin activation peptide domain-containing protein" evidence="2">
    <location>
        <begin position="24"/>
        <end position="442"/>
    </location>
</feature>
<dbReference type="PANTHER" id="PTHR31066:SF97">
    <property type="entry name" value="OS03G0401100 PROTEIN"/>
    <property type="match status" value="1"/>
</dbReference>
<dbReference type="InterPro" id="IPR025521">
    <property type="entry name" value="Neprosin_propep"/>
</dbReference>
<dbReference type="SUPFAM" id="SSF54277">
    <property type="entry name" value="CAD &amp; PB1 domains"/>
    <property type="match status" value="1"/>
</dbReference>
<feature type="region of interest" description="Disordered" evidence="1">
    <location>
        <begin position="193"/>
        <end position="231"/>
    </location>
</feature>
<reference evidence="5 6" key="1">
    <citation type="submission" date="2021-05" db="EMBL/GenBank/DDBJ databases">
        <title>Genome Assembly of Synthetic Allotetraploid Brassica napus Reveals Homoeologous Exchanges between Subgenomes.</title>
        <authorList>
            <person name="Davis J.T."/>
        </authorList>
    </citation>
    <scope>NUCLEOTIDE SEQUENCE [LARGE SCALE GENOMIC DNA]</scope>
    <source>
        <strain evidence="6">cv. Da-Ae</strain>
        <tissue evidence="5">Seedling</tissue>
    </source>
</reference>
<feature type="compositionally biased region" description="Polar residues" evidence="1">
    <location>
        <begin position="157"/>
        <end position="168"/>
    </location>
</feature>
<evidence type="ECO:0000259" key="3">
    <source>
        <dbReference type="Pfam" id="PF00564"/>
    </source>
</evidence>
<gene>
    <name evidence="5" type="ORF">HID58_002887</name>
</gene>
<feature type="domain" description="PB1" evidence="3">
    <location>
        <begin position="390"/>
        <end position="442"/>
    </location>
</feature>
<dbReference type="InterPro" id="IPR000270">
    <property type="entry name" value="PB1_dom"/>
</dbReference>